<dbReference type="EMBL" id="JABTTQ020003474">
    <property type="protein sequence ID" value="KAK6117066.1"/>
    <property type="molecule type" value="Genomic_DNA"/>
</dbReference>
<name>A0ABR0U3L1_REHGL</name>
<proteinExistence type="predicted"/>
<evidence type="ECO:0000313" key="1">
    <source>
        <dbReference type="EMBL" id="KAK6117066.1"/>
    </source>
</evidence>
<accession>A0ABR0U3L1</accession>
<keyword evidence="2" id="KW-1185">Reference proteome</keyword>
<sequence length="149" mass="16460">MPPSSSSDLKIRYSPSTMGSYITPTHLAADNFASSFTKFNSALTSGLLNPMSPPPLVNKSRSNPTVYEMMANETDDRATSLVQNDVVSKLSPNTPPQDKQKRLMDVLALRSPNNQLDNVDSAIFFALKLKEKRVKQQRSLGPYILEIAD</sequence>
<evidence type="ECO:0000313" key="2">
    <source>
        <dbReference type="Proteomes" id="UP001318860"/>
    </source>
</evidence>
<organism evidence="1 2">
    <name type="scientific">Rehmannia glutinosa</name>
    <name type="common">Chinese foxglove</name>
    <dbReference type="NCBI Taxonomy" id="99300"/>
    <lineage>
        <taxon>Eukaryota</taxon>
        <taxon>Viridiplantae</taxon>
        <taxon>Streptophyta</taxon>
        <taxon>Embryophyta</taxon>
        <taxon>Tracheophyta</taxon>
        <taxon>Spermatophyta</taxon>
        <taxon>Magnoliopsida</taxon>
        <taxon>eudicotyledons</taxon>
        <taxon>Gunneridae</taxon>
        <taxon>Pentapetalae</taxon>
        <taxon>asterids</taxon>
        <taxon>lamiids</taxon>
        <taxon>Lamiales</taxon>
        <taxon>Orobanchaceae</taxon>
        <taxon>Rehmannieae</taxon>
        <taxon>Rehmannia</taxon>
    </lineage>
</organism>
<protein>
    <submittedName>
        <fullName evidence="1">Uncharacterized protein</fullName>
    </submittedName>
</protein>
<reference evidence="1 2" key="1">
    <citation type="journal article" date="2021" name="Comput. Struct. Biotechnol. J.">
        <title>De novo genome assembly of the potent medicinal plant Rehmannia glutinosa using nanopore technology.</title>
        <authorList>
            <person name="Ma L."/>
            <person name="Dong C."/>
            <person name="Song C."/>
            <person name="Wang X."/>
            <person name="Zheng X."/>
            <person name="Niu Y."/>
            <person name="Chen S."/>
            <person name="Feng W."/>
        </authorList>
    </citation>
    <scope>NUCLEOTIDE SEQUENCE [LARGE SCALE GENOMIC DNA]</scope>
    <source>
        <strain evidence="1">DH-2019</strain>
    </source>
</reference>
<dbReference type="Proteomes" id="UP001318860">
    <property type="component" value="Unassembled WGS sequence"/>
</dbReference>
<gene>
    <name evidence="1" type="ORF">DH2020_049209</name>
</gene>
<comment type="caution">
    <text evidence="1">The sequence shown here is derived from an EMBL/GenBank/DDBJ whole genome shotgun (WGS) entry which is preliminary data.</text>
</comment>